<feature type="compositionally biased region" description="Basic and acidic residues" evidence="1">
    <location>
        <begin position="327"/>
        <end position="342"/>
    </location>
</feature>
<organism evidence="2 3">
    <name type="scientific">Chironomus riparius</name>
    <dbReference type="NCBI Taxonomy" id="315576"/>
    <lineage>
        <taxon>Eukaryota</taxon>
        <taxon>Metazoa</taxon>
        <taxon>Ecdysozoa</taxon>
        <taxon>Arthropoda</taxon>
        <taxon>Hexapoda</taxon>
        <taxon>Insecta</taxon>
        <taxon>Pterygota</taxon>
        <taxon>Neoptera</taxon>
        <taxon>Endopterygota</taxon>
        <taxon>Diptera</taxon>
        <taxon>Nematocera</taxon>
        <taxon>Chironomoidea</taxon>
        <taxon>Chironomidae</taxon>
        <taxon>Chironominae</taxon>
        <taxon>Chironomus</taxon>
    </lineage>
</organism>
<feature type="region of interest" description="Disordered" evidence="1">
    <location>
        <begin position="530"/>
        <end position="573"/>
    </location>
</feature>
<feature type="compositionally biased region" description="Acidic residues" evidence="1">
    <location>
        <begin position="998"/>
        <end position="1013"/>
    </location>
</feature>
<accession>A0A9P0IRI5</accession>
<feature type="compositionally biased region" description="Basic and acidic residues" evidence="1">
    <location>
        <begin position="234"/>
        <end position="316"/>
    </location>
</feature>
<dbReference type="EMBL" id="OU895877">
    <property type="protein sequence ID" value="CAH1714970.1"/>
    <property type="molecule type" value="Genomic_DNA"/>
</dbReference>
<feature type="region of interest" description="Disordered" evidence="1">
    <location>
        <begin position="405"/>
        <end position="500"/>
    </location>
</feature>
<reference evidence="2" key="1">
    <citation type="submission" date="2022-01" db="EMBL/GenBank/DDBJ databases">
        <authorList>
            <person name="King R."/>
        </authorList>
    </citation>
    <scope>NUCLEOTIDE SEQUENCE</scope>
</reference>
<feature type="compositionally biased region" description="Basic and acidic residues" evidence="1">
    <location>
        <begin position="350"/>
        <end position="362"/>
    </location>
</feature>
<name>A0A9P0IRI5_9DIPT</name>
<protein>
    <submittedName>
        <fullName evidence="2">Uncharacterized protein</fullName>
    </submittedName>
</protein>
<feature type="compositionally biased region" description="Polar residues" evidence="1">
    <location>
        <begin position="557"/>
        <end position="570"/>
    </location>
</feature>
<evidence type="ECO:0000256" key="1">
    <source>
        <dbReference type="SAM" id="MobiDB-lite"/>
    </source>
</evidence>
<evidence type="ECO:0000313" key="2">
    <source>
        <dbReference type="EMBL" id="CAH1714970.1"/>
    </source>
</evidence>
<feature type="region of interest" description="Disordered" evidence="1">
    <location>
        <begin position="671"/>
        <end position="693"/>
    </location>
</feature>
<keyword evidence="3" id="KW-1185">Reference proteome</keyword>
<feature type="region of interest" description="Disordered" evidence="1">
    <location>
        <begin position="977"/>
        <end position="1016"/>
    </location>
</feature>
<dbReference type="OrthoDB" id="1562405at2759"/>
<reference evidence="2" key="2">
    <citation type="submission" date="2022-10" db="EMBL/GenBank/DDBJ databases">
        <authorList>
            <consortium name="ENA_rothamsted_submissions"/>
            <consortium name="culmorum"/>
            <person name="King R."/>
        </authorList>
    </citation>
    <scope>NUCLEOTIDE SEQUENCE</scope>
</reference>
<feature type="compositionally biased region" description="Acidic residues" evidence="1">
    <location>
        <begin position="415"/>
        <end position="427"/>
    </location>
</feature>
<feature type="compositionally biased region" description="Basic and acidic residues" evidence="1">
    <location>
        <begin position="146"/>
        <end position="200"/>
    </location>
</feature>
<feature type="region of interest" description="Disordered" evidence="1">
    <location>
        <begin position="836"/>
        <end position="864"/>
    </location>
</feature>
<feature type="region of interest" description="Disordered" evidence="1">
    <location>
        <begin position="69"/>
        <end position="373"/>
    </location>
</feature>
<gene>
    <name evidence="2" type="ORF">CHIRRI_LOCUS3665</name>
</gene>
<feature type="compositionally biased region" description="Acidic residues" evidence="1">
    <location>
        <begin position="979"/>
        <end position="990"/>
    </location>
</feature>
<feature type="compositionally biased region" description="Basic and acidic residues" evidence="1">
    <location>
        <begin position="210"/>
        <end position="228"/>
    </location>
</feature>
<feature type="compositionally biased region" description="Basic and acidic residues" evidence="1">
    <location>
        <begin position="73"/>
        <end position="116"/>
    </location>
</feature>
<proteinExistence type="predicted"/>
<dbReference type="Proteomes" id="UP001153620">
    <property type="component" value="Chromosome 1"/>
</dbReference>
<feature type="region of interest" description="Disordered" evidence="1">
    <location>
        <begin position="915"/>
        <end position="949"/>
    </location>
</feature>
<dbReference type="AlphaFoldDB" id="A0A9P0IRI5"/>
<feature type="compositionally biased region" description="Polar residues" evidence="1">
    <location>
        <begin position="678"/>
        <end position="693"/>
    </location>
</feature>
<feature type="compositionally biased region" description="Low complexity" evidence="1">
    <location>
        <begin position="915"/>
        <end position="928"/>
    </location>
</feature>
<evidence type="ECO:0000313" key="3">
    <source>
        <dbReference type="Proteomes" id="UP001153620"/>
    </source>
</evidence>
<sequence>MMQNFKKDIKANQNFLKTSLHSTKKFKNQKFKNHIFNNIFTKLFKIKMGITAEVNIFGEVNLDILVKSKSKTQNKDKSSKKIMDIKNQPDTKSNKRKLDENLDKESKKPKIEDNRSKLSSKSSNEKTKSSSEAPIQNQEVNFKIPKLSDKSKVEGNSKSSSNDEKIKDRSVKRDEKSRKPEKVHEYKQKSKEISKVREISGRSNYISNNKPKEETKKPSSKPREDVKKSSSSRDTVETKKRQKCENRVKSEKESKSTKPKTELKKSEVPSKLKEKSSQKTEKSEKEVKVVKPKEASKKSSEKCKNEDSKKASEKPKSVSTRNPESSKNLKDSEKLKSSKVESSKTVTEITKNETSEPTKQKETSQTVQKSVVEAPKPEIKPIVKFSAPKAPISSGKLQNFMKMYEQSMNHNEEFSSSEDEESEDEIQQEPPKERIILRINTSALKMKKVEELPTNPQKASNKPIENHQSIENVSPMDVEEVKPSTKQIPPKDEEEFLKPVQRVEQRQSLPTTFNCPKTVQVPQHLTQKSEIESLEVEENCSNPKPARKRVEHRGSFNGVNTQNSSENQTLAPRIEEPNRRVANRHSLGEMNEIRRKVEQAQGVKGQPQKQLFGYPRQYDVSEIKGEWNRSIDDRLMQFTDVLDLSRRSDSYLQISHKNPQDVPRQFVNSREGYKAAQPISQNSSRVPQNQAPKTNMEIVERKPNGQNMIQHPVLKPETVKTNPQNIRNMQAKVTGPVQHQPKPVHNVRPVIRPANQIQPAIRPANQIQPVIRPAQLIPRATQPTSQIQPVIRPAQLIPLPTKPVQPPRKPAHQIQPFVRPAPKVTKPVNQVQNLSTSSEQQVQLPTKPVNQVQPPTKPVQQVQPQANPIDQALEVKERLKEAFKNISTKKKEPVKKNSNQKRLLNIGKIQTAIRKNNQVKVQNNQPKVAQDKQSPMENQSREIKPISKSTEMLKPIEAVPAEVPKIQNAKKLEMPIALDDLDVSSDDSDDSSSSSSSDSDDSSSDDSESEEEVGNFAAAIENMVWGN</sequence>
<feature type="compositionally biased region" description="Low complexity" evidence="1">
    <location>
        <begin position="848"/>
        <end position="864"/>
    </location>
</feature>